<dbReference type="PANTHER" id="PTHR31532">
    <property type="entry name" value="BIORIENTATION OF CHROMOSOMES IN CELL DIVISION 1 FAMILY MEMBER"/>
    <property type="match status" value="1"/>
</dbReference>
<reference evidence="3" key="13">
    <citation type="submission" date="2023-12" db="EMBL/GenBank/DDBJ databases">
        <authorList>
            <consortium name="FlyBase"/>
        </authorList>
    </citation>
    <scope>NUCLEOTIDE SEQUENCE</scope>
</reference>
<proteinExistence type="evidence at protein level"/>
<reference evidence="3" key="12">
    <citation type="journal article" date="2015" name="Genome Res.">
        <title>The Release 6 reference sequence of the Drosophila melanogaster genome.</title>
        <authorList>
            <person name="Hoskins R.A."/>
            <person name="Carlson J.W."/>
            <person name="Wan K.H."/>
            <person name="Park S."/>
            <person name="Mendez I."/>
            <person name="Galle S.E."/>
            <person name="Booth B.W."/>
            <person name="Pfeiffer B.D."/>
            <person name="George R.A."/>
            <person name="Svirskas R."/>
            <person name="Krzywinski M."/>
            <person name="Schein J."/>
            <person name="Accardo M.C."/>
            <person name="Damia E."/>
            <person name="Messina G."/>
            <person name="Mendez-Lago M."/>
            <person name="de Pablos B."/>
            <person name="Demakova O.V."/>
            <person name="Andreyeva E.N."/>
            <person name="Boldyreva L.V."/>
            <person name="Marra M."/>
            <person name="Carvalho A.B."/>
            <person name="Dimitri P."/>
            <person name="Villasante A."/>
            <person name="Zhimulev I.F."/>
            <person name="Rubin G.M."/>
            <person name="Karpen G.H."/>
            <person name="Celniker S.E."/>
        </authorList>
    </citation>
    <scope>NUCLEOTIDE SEQUENCE</scope>
</reference>
<dbReference type="Bgee" id="FBgn0039560">
    <property type="expression patterns" value="Expressed in adult olfactory receptor neuron Or47b (Drosophila) in antenna and 140 other cell types or tissues"/>
</dbReference>
<feature type="compositionally biased region" description="Polar residues" evidence="1">
    <location>
        <begin position="1085"/>
        <end position="1096"/>
    </location>
</feature>
<feature type="compositionally biased region" description="Low complexity" evidence="1">
    <location>
        <begin position="633"/>
        <end position="647"/>
    </location>
</feature>
<reference evidence="3" key="11">
    <citation type="journal article" date="2015" name="G3 (Bethesda)">
        <title>Gene Model Annotations for Drosophila melanogaster: The Rule-Benders.</title>
        <authorList>
            <consortium name="FlyBase Consortium"/>
            <person name="Crosby M.A."/>
            <person name="Gramates L.S."/>
            <person name="Dos Santos G."/>
            <person name="Matthews B.B."/>
            <person name="St Pierre S.E."/>
            <person name="Zhou P."/>
            <person name="Schroeder A.J."/>
            <person name="Falls K."/>
            <person name="Emmert D.B."/>
            <person name="Russo S.M."/>
            <person name="Gelbart W.M."/>
            <person name="null"/>
        </authorList>
    </citation>
    <scope>NUCLEOTIDE SEQUENCE</scope>
</reference>
<dbReference type="BioGRID-ORCS" id="43352">
    <property type="hits" value="0 hits in 3 CRISPR screens"/>
</dbReference>
<feature type="compositionally biased region" description="Basic and acidic residues" evidence="1">
    <location>
        <begin position="1097"/>
        <end position="1111"/>
    </location>
</feature>
<feature type="region of interest" description="Disordered" evidence="1">
    <location>
        <begin position="850"/>
        <end position="990"/>
    </location>
</feature>
<evidence type="ECO:0007829" key="7">
    <source>
        <dbReference type="PeptideAtlas" id="Q8IMM6"/>
    </source>
</evidence>
<evidence type="ECO:0000313" key="4">
    <source>
        <dbReference type="EMBL" id="AGB96410.1"/>
    </source>
</evidence>
<feature type="compositionally biased region" description="Basic and acidic residues" evidence="1">
    <location>
        <begin position="928"/>
        <end position="945"/>
    </location>
</feature>
<dbReference type="eggNOG" id="ENOG502QTHP">
    <property type="taxonomic scope" value="Eukaryota"/>
</dbReference>
<dbReference type="Proteomes" id="UP000000803">
    <property type="component" value="Chromosome 3R"/>
</dbReference>
<feature type="compositionally biased region" description="Low complexity" evidence="1">
    <location>
        <begin position="1064"/>
        <end position="1074"/>
    </location>
</feature>
<keyword evidence="6" id="KW-1185">Reference proteome</keyword>
<name>Q8IMM6_DROME</name>
<dbReference type="AGR" id="FB:FBgn0039560"/>
<evidence type="ECO:0000313" key="6">
    <source>
        <dbReference type="Proteomes" id="UP000000803"/>
    </source>
</evidence>
<dbReference type="PRINTS" id="PR01217">
    <property type="entry name" value="PRICHEXTENSN"/>
</dbReference>
<sequence length="1150" mass="125381">MDDFIKTLIAEVKSQGVFDEFRFNCCLADVDTKPAYQNVRTQVETAVNDFLAKQQWTPETNKVQLRERLRKHLMDSDVLDKGVDQIVDQVVNPKVATIFEPKIESIVYKYLGITPPARPTMLSAPPLPPFGAHLNGSSLLNVETTVGLLPTDLEQISPDSDRATVKSESRDDELPPGVDDEDTSPSYELVSERKTLAIKEELNNVSLNNSDSVNGVSQASQLSQVSSDSRLTMASSTESMVDSHQHTAAHNSGEPENICEEAQMPKFSENSWDASAGTGRSEGRQLHFDIKQDAITFEGTERKNSVSETTSTGLQILSIEDEIMSEVKANIDDANNASIESIAPEPVQVPAPPKVNPPPPPRPASPKVEPPPPAPPGVESPPGPQPPASPRFDPPPPHTIEPPPPPAPPTLVPPPPPAPPTIKPPPPPAPPTVEPPPPPPPAPPTVEPPPPPPPAPTKVEPPPPPAPAEVEPPPPPAPTELEPPPPPAPPKVELPPPPAPPKAEAAITPRRAKGSNGFITELAVTPKESETRDKPHNVNTDVKEDEQPATTEDKQDKPLELGLDAPKDAVSTASESTESPTSTSSQSKSHSKSRDKEKEKDRRHHRHSDDKHRRRSTDRDRDRSRDKSHSKHSSSSSSKHSSSNSSSSKHKSSSSKNDKSSSSSSSRSNRESSSSKRSGTTSSSRHESSSHKKHKSSSSSSRSERDKGKEKDKEREKDSQSRSHHSSSSSSSSSRRKDHDRGRDRDRNKSNTSGSAENKAIHDDHSESKEKYKQRRGSDSNDEGKPPSSGGPAKNSQPEDSAATMKSDAPVENANGTNGNSNGSTNGACDNVSGVVIVSDILQQSTSSFVELTAGSQSHDRAESSKHEPEDIDGKEADNQPEKTELEARQDECASQNEVPTVEPQTLADSVPDLPAKESMDTLEDEKVETNVEENKSEEESKPENPPEECVDEPAQVGDVEDPPQDADKPATPVPISNEQSDEFSADFVTHFEENTDEFRTRLQLINQLIEDRKNLLNRLSEDGTQEEAVDIRALRRSLSKRRRSSMQEQHRVERETTPPQPRSPSSSSTAGSPAKRLRQDEPKSSPTPSDASINSKENEALEKQEHDALSARRLSKKLCQQQRYTNDDLYKPRPILSQRSRRRGLDSIL</sequence>
<reference evidence="3 6" key="8">
    <citation type="journal article" date="2007" name="Science">
        <title>The Release 5.1 annotation of Drosophila melanogaster heterochromatin.</title>
        <authorList>
            <person name="Smith C.D."/>
            <person name="Shu S."/>
            <person name="Mungall C.J."/>
            <person name="Karpen G.H."/>
        </authorList>
    </citation>
    <scope>NUCLEOTIDE SEQUENCE [LARGE SCALE GENOMIC DNA]</scope>
    <source>
        <strain evidence="6">Berkeley</strain>
    </source>
</reference>
<feature type="compositionally biased region" description="Basic and acidic residues" evidence="1">
    <location>
        <begin position="159"/>
        <end position="173"/>
    </location>
</feature>
<reference evidence="3 6" key="1">
    <citation type="journal article" date="2000" name="Science">
        <title>The genome sequence of Drosophila melanogaster.</title>
        <authorList>
            <person name="Adams M.D."/>
            <person name="Celniker S.E."/>
            <person name="Holt R.A."/>
            <person name="Evans C.A."/>
            <person name="Gocayne J.D."/>
            <person name="Amanatides P.G."/>
            <person name="Scherer S.E."/>
            <person name="Li P.W."/>
            <person name="Hoskins R.A."/>
            <person name="Galle R.F."/>
            <person name="George R.A."/>
            <person name="Lewis S.E."/>
            <person name="Richards S."/>
            <person name="Ashburner M."/>
            <person name="Henderson S.N."/>
            <person name="Sutton G.G."/>
            <person name="Wortman J.R."/>
            <person name="Yandell M.D."/>
            <person name="Zhang Q."/>
            <person name="Chen L.X."/>
            <person name="Brandon R.C."/>
            <person name="Rogers Y.H."/>
            <person name="Blazej R.G."/>
            <person name="Champe M."/>
            <person name="Pfeiffer B.D."/>
            <person name="Wan K.H."/>
            <person name="Doyle C."/>
            <person name="Baxter E.G."/>
            <person name="Helt G."/>
            <person name="Nelson C.R."/>
            <person name="Gabor G.L."/>
            <person name="Abril J.F."/>
            <person name="Agbayani A."/>
            <person name="An H.J."/>
            <person name="Andrews-Pfannkoch C."/>
            <person name="Baldwin D."/>
            <person name="Ballew R.M."/>
            <person name="Basu A."/>
            <person name="Baxendale J."/>
            <person name="Bayraktaroglu L."/>
            <person name="Beasley E.M."/>
            <person name="Beeson K.Y."/>
            <person name="Benos P.V."/>
            <person name="Berman B.P."/>
            <person name="Bhandari D."/>
            <person name="Bolshakov S."/>
            <person name="Borkova D."/>
            <person name="Botchan M.R."/>
            <person name="Bouck J."/>
            <person name="Brokstein P."/>
            <person name="Brottier P."/>
            <person name="Burtis K.C."/>
            <person name="Busam D.A."/>
            <person name="Butler H."/>
            <person name="Cadieu E."/>
            <person name="Center A."/>
            <person name="Chandra I."/>
            <person name="Cherry J.M."/>
            <person name="Cawley S."/>
            <person name="Dahlke C."/>
            <person name="Davenport L.B."/>
            <person name="Davies P."/>
            <person name="de Pablos B."/>
            <person name="Delcher A."/>
            <person name="Deng Z."/>
            <person name="Mays A.D."/>
            <person name="Dew I."/>
            <person name="Dietz S.M."/>
            <person name="Dodson K."/>
            <person name="Doup L.E."/>
            <person name="Downes M."/>
            <person name="Dugan-Rocha S."/>
            <person name="Dunkov B.C."/>
            <person name="Dunn P."/>
            <person name="Durbin K.J."/>
            <person name="Evangelista C.C."/>
            <person name="Ferraz C."/>
            <person name="Ferriera S."/>
            <person name="Fleischmann W."/>
            <person name="Fosler C."/>
            <person name="Gabrielian A.E."/>
            <person name="Garg N.S."/>
            <person name="Gelbart W.M."/>
            <person name="Glasser K."/>
            <person name="Glodek A."/>
            <person name="Gong F."/>
            <person name="Gorrell J.H."/>
            <person name="Gu Z."/>
            <person name="Guan P."/>
            <person name="Harris M."/>
            <person name="Harris N.L."/>
            <person name="Harvey D."/>
            <person name="Heiman T.J."/>
            <person name="Hernandez J.R."/>
            <person name="Houck J."/>
            <person name="Hostin D."/>
            <person name="Houston K.A."/>
            <person name="Howland T.J."/>
            <person name="Wei M.H."/>
            <person name="Ibegwam C."/>
            <person name="Jalali M."/>
            <person name="Kalush F."/>
            <person name="Karpen G.H."/>
            <person name="Ke Z."/>
            <person name="Kennison J.A."/>
            <person name="Ketchum K.A."/>
            <person name="Kimmel B.E."/>
            <person name="Kodira C.D."/>
            <person name="Kraft C."/>
            <person name="Kravitz S."/>
            <person name="Kulp D."/>
            <person name="Lai Z."/>
            <person name="Lasko P."/>
            <person name="Lei Y."/>
            <person name="Levitsky A.A."/>
            <person name="Li J."/>
            <person name="Li Z."/>
            <person name="Liang Y."/>
            <person name="Lin X."/>
            <person name="Liu X."/>
            <person name="Mattei B."/>
            <person name="McIntosh T.C."/>
            <person name="McLeod M.P."/>
            <person name="McPherson D."/>
            <person name="Merkulov G."/>
            <person name="Milshina N.V."/>
            <person name="Mobarry C."/>
            <person name="Morris J."/>
            <person name="Moshrefi A."/>
            <person name="Mount S.M."/>
            <person name="Moy M."/>
            <person name="Murphy B."/>
            <person name="Murphy L."/>
            <person name="Muzny D.M."/>
            <person name="Nelson D.L."/>
            <person name="Nelson D.R."/>
            <person name="Nelson K.A."/>
            <person name="Nixon K."/>
            <person name="Nusskern D.R."/>
            <person name="Pacleb J.M."/>
            <person name="Palazzolo M."/>
            <person name="Pittman G.S."/>
            <person name="Pan S."/>
            <person name="Pollard J."/>
            <person name="Puri V."/>
            <person name="Reese M.G."/>
            <person name="Reinert K."/>
            <person name="Remington K."/>
            <person name="Saunders R.D."/>
            <person name="Scheeler F."/>
            <person name="Shen H."/>
            <person name="Shue B.C."/>
            <person name="Siden-Kiamos I."/>
            <person name="Simpson M."/>
            <person name="Skupski M.P."/>
            <person name="Smith T."/>
            <person name="Spier E."/>
            <person name="Spradling A.C."/>
            <person name="Stapleton M."/>
            <person name="Strong R."/>
            <person name="Sun E."/>
            <person name="Svirskas R."/>
            <person name="Tector C."/>
            <person name="Turner R."/>
            <person name="Venter E."/>
            <person name="Wang A.H."/>
            <person name="Wang X."/>
            <person name="Wang Z.Y."/>
            <person name="Wassarman D.A."/>
            <person name="Weinstock G.M."/>
            <person name="Weissenbach J."/>
            <person name="Williams S.M."/>
            <person name="WoodageT"/>
            <person name="Worley K.C."/>
            <person name="Wu D."/>
            <person name="Yang S."/>
            <person name="Yao Q.A."/>
            <person name="Ye J."/>
            <person name="Yeh R.F."/>
            <person name="Zaveri J.S."/>
            <person name="Zhan M."/>
            <person name="Zhang G."/>
            <person name="Zhao Q."/>
            <person name="Zheng L."/>
            <person name="Zheng X.H."/>
            <person name="Zhong F.N."/>
            <person name="Zhong W."/>
            <person name="Zhou X."/>
            <person name="Zhu S."/>
            <person name="Zhu X."/>
            <person name="Smith H.O."/>
            <person name="Gibbs R.A."/>
            <person name="Myers E.W."/>
            <person name="Rubin G.M."/>
            <person name="Venter J.C."/>
        </authorList>
    </citation>
    <scope>NUCLEOTIDE SEQUENCE [LARGE SCALE GENOMIC DNA]</scope>
    <source>
        <strain evidence="6">Berkeley</strain>
    </source>
</reference>
<keyword evidence="7" id="KW-1267">Proteomics identification</keyword>
<evidence type="ECO:0000256" key="1">
    <source>
        <dbReference type="SAM" id="MobiDB-lite"/>
    </source>
</evidence>
<feature type="compositionally biased region" description="Low complexity" evidence="1">
    <location>
        <begin position="813"/>
        <end position="828"/>
    </location>
</feature>
<organism evidence="3 6">
    <name type="scientific">Drosophila melanogaster</name>
    <name type="common">Fruit fly</name>
    <dbReference type="NCBI Taxonomy" id="7227"/>
    <lineage>
        <taxon>Eukaryota</taxon>
        <taxon>Metazoa</taxon>
        <taxon>Ecdysozoa</taxon>
        <taxon>Arthropoda</taxon>
        <taxon>Hexapoda</taxon>
        <taxon>Insecta</taxon>
        <taxon>Pterygota</taxon>
        <taxon>Neoptera</taxon>
        <taxon>Endopterygota</taxon>
        <taxon>Diptera</taxon>
        <taxon>Brachycera</taxon>
        <taxon>Muscomorpha</taxon>
        <taxon>Ephydroidea</taxon>
        <taxon>Drosophilidae</taxon>
        <taxon>Drosophila</taxon>
        <taxon>Sophophora</taxon>
    </lineage>
</organism>
<feature type="compositionally biased region" description="Basic and acidic residues" evidence="1">
    <location>
        <begin position="527"/>
        <end position="559"/>
    </location>
</feature>
<feature type="region of interest" description="Disordered" evidence="1">
    <location>
        <begin position="336"/>
        <end position="831"/>
    </location>
</feature>
<dbReference type="GeneID" id="43352"/>
<dbReference type="AlphaFoldDB" id="Q8IMM6"/>
<dbReference type="RefSeq" id="NP_651599.1">
    <property type="nucleotide sequence ID" value="NM_143342.2"/>
</dbReference>
<reference evidence="6" key="2">
    <citation type="journal article" date="2002" name="Genome Biol.">
        <title>Finishing a whole-genome shotgun: release 3 of the Drosophila melanogaster euchromatic genome sequence.</title>
        <authorList>
            <person name="Celniker S.E."/>
            <person name="Wheeler D.A."/>
            <person name="Kronmiller B."/>
            <person name="Carlson J.W."/>
            <person name="Halpern A."/>
            <person name="Patel S."/>
            <person name="Adams M."/>
            <person name="Champe M."/>
            <person name="Dugan S.P."/>
            <person name="Frise E."/>
            <person name="Hodgson A."/>
            <person name="George R.A."/>
            <person name="Hoskins R.A."/>
            <person name="Laverty T."/>
            <person name="Muzny D.M."/>
            <person name="Nelson C.R."/>
            <person name="Pacleb J.M."/>
            <person name="Park S."/>
            <person name="Pfeiffer B.D."/>
            <person name="Richards S."/>
            <person name="Sodergren E.J."/>
            <person name="Svirskas R."/>
            <person name="Tabor P.E."/>
            <person name="Wan K."/>
            <person name="Stapleton M."/>
            <person name="Sutton G.G."/>
            <person name="Venter C."/>
            <person name="Weinstock G."/>
            <person name="Scherer S.E."/>
            <person name="Myers E.W."/>
            <person name="Gibbs R.A."/>
            <person name="Rubin G.M."/>
        </authorList>
    </citation>
    <scope>NUCLEOTIDE SEQUENCE [LARGE SCALE GENOMIC DNA]</scope>
    <source>
        <strain evidence="6">Berkeley</strain>
    </source>
</reference>
<feature type="compositionally biased region" description="Basic and acidic residues" evidence="1">
    <location>
        <begin position="607"/>
        <end position="627"/>
    </location>
</feature>
<dbReference type="Pfam" id="PF05205">
    <property type="entry name" value="COMPASS-Shg1"/>
    <property type="match status" value="1"/>
</dbReference>
<feature type="region of interest" description="Disordered" evidence="1">
    <location>
        <begin position="207"/>
        <end position="256"/>
    </location>
</feature>
<dbReference type="EMBL" id="AE014297">
    <property type="protein sequence ID" value="AGB96410.1"/>
    <property type="molecule type" value="Genomic_DNA"/>
</dbReference>
<dbReference type="OrthoDB" id="7605699at2759"/>
<dbReference type="InterPro" id="IPR055264">
    <property type="entry name" value="BOD1/SHG1_dom"/>
</dbReference>
<dbReference type="ExpressionAtlas" id="Q8IMM6">
    <property type="expression patterns" value="baseline and differential"/>
</dbReference>
<evidence type="ECO:0000313" key="5">
    <source>
        <dbReference type="FlyBase" id="FBgn0039560"/>
    </source>
</evidence>
<evidence type="ECO:0000313" key="3">
    <source>
        <dbReference type="EMBL" id="AAN14134.1"/>
    </source>
</evidence>
<reference evidence="6" key="4">
    <citation type="journal article" date="2002" name="Genome Biol.">
        <title>The transposable elements of the Drosophila melanogaster euchromatin: a genomics perspective.</title>
        <authorList>
            <person name="Kaminker J.S."/>
            <person name="Bergman C.M."/>
            <person name="Kronmiller B."/>
            <person name="Carlson J."/>
            <person name="Svirskas R."/>
            <person name="Patel S."/>
            <person name="Frise E."/>
            <person name="Wheeler D.A."/>
            <person name="Lewis S.E."/>
            <person name="Rubin G.M."/>
            <person name="Ashburner M."/>
            <person name="Celniker S.E."/>
        </authorList>
    </citation>
    <scope>NUCLEOTIDE SEQUENCE [LARGE SCALE GENOMIC DNA]</scope>
    <source>
        <strain evidence="6">Berkeley</strain>
    </source>
</reference>
<accession>Q8IMM6</accession>
<feature type="compositionally biased region" description="Low complexity" evidence="1">
    <location>
        <begin position="207"/>
        <end position="229"/>
    </location>
</feature>
<dbReference type="DNASU" id="43352"/>
<dbReference type="FlyBase" id="FBgn0039560">
    <property type="gene designation" value="BOD1"/>
</dbReference>
<reference evidence="3" key="14">
    <citation type="submission" date="2024-06" db="EMBL/GenBank/DDBJ databases">
        <title>Drosophila melanogaster release 4 sequence.</title>
        <authorList>
            <consortium name="Berkeley Drosophila Genome Project"/>
            <person name="Celniker S."/>
            <person name="Carlson J."/>
            <person name="Wan K."/>
            <person name="Pfeiffer B."/>
            <person name="Frise E."/>
            <person name="George R."/>
            <person name="Hoskins R."/>
            <person name="Stapleton M."/>
            <person name="Pacleb J."/>
            <person name="Park S."/>
            <person name="Svirskas R."/>
            <person name="Smith E."/>
            <person name="Yu C."/>
            <person name="Rubin G."/>
        </authorList>
    </citation>
    <scope>NUCLEOTIDE SEQUENCE</scope>
</reference>
<feature type="domain" description="BOD1/SHG1" evidence="2">
    <location>
        <begin position="8"/>
        <end position="104"/>
    </location>
</feature>
<feature type="compositionally biased region" description="Polar residues" evidence="1">
    <location>
        <begin position="893"/>
        <end position="908"/>
    </location>
</feature>
<reference evidence="6" key="3">
    <citation type="journal article" date="2002" name="Genome Biol.">
        <title>Annotation of the Drosophila melanogaster euchromatic genome: a systematic review.</title>
        <authorList>
            <person name="Misra S."/>
            <person name="Crosby M.A."/>
            <person name="Mungall C.J."/>
            <person name="Matthews B.B."/>
            <person name="Campbell K.S."/>
            <person name="Hradecky P."/>
            <person name="Huang Y."/>
            <person name="Kaminker J.S."/>
            <person name="Millburn G.H."/>
            <person name="Prochnik S.E."/>
            <person name="Smith C.D."/>
            <person name="Tupy J.L."/>
            <person name="Whitfied E.J."/>
            <person name="Bayraktaroglu L."/>
            <person name="Berman B.P."/>
            <person name="Bettencourt B.R."/>
            <person name="Celniker S.E."/>
            <person name="de Grey A.D."/>
            <person name="Drysdale R.A."/>
            <person name="Harris N.L."/>
            <person name="Richter J."/>
            <person name="Russo S."/>
            <person name="Schroeder A.J."/>
            <person name="Shu S.Q."/>
            <person name="Stapleton M."/>
            <person name="Yamada C."/>
            <person name="Ashburner M."/>
            <person name="Gelbart W.M."/>
            <person name="Rubin G.M."/>
            <person name="Lewis S.E."/>
        </authorList>
    </citation>
    <scope>GENOME REANNOTATION</scope>
    <source>
        <strain evidence="6">Berkeley</strain>
    </source>
</reference>
<feature type="compositionally biased region" description="Basic and acidic residues" evidence="1">
    <location>
        <begin position="759"/>
        <end position="785"/>
    </location>
</feature>
<reference evidence="3 6" key="9">
    <citation type="journal article" date="2007" name="Science">
        <title>Sequence finishing and mapping of Drosophila melanogaster heterochromatin.</title>
        <authorList>
            <person name="Hoskins R.A."/>
            <person name="Carlson J.W."/>
            <person name="Kennedy C."/>
            <person name="Acevedo D."/>
            <person name="Evans-Holm M."/>
            <person name="Frise E."/>
            <person name="Wan K.H."/>
            <person name="Park S."/>
            <person name="Mendez-Lago M."/>
            <person name="Rossi F."/>
            <person name="Villasante A."/>
            <person name="Dimitri P."/>
            <person name="Karpen G.H."/>
            <person name="Celniker S.E."/>
        </authorList>
    </citation>
    <scope>NUCLEOTIDE SEQUENCE [LARGE SCALE GENOMIC DNA]</scope>
    <source>
        <strain evidence="6">Berkeley</strain>
    </source>
</reference>
<reference evidence="3 6" key="5">
    <citation type="journal article" date="2002" name="Genome Biol.">
        <title>Heterochromatic sequences in a Drosophila whole-genome shotgun assembly.</title>
        <authorList>
            <person name="Hoskins R.A."/>
            <person name="Smith C.D."/>
            <person name="Carlson J.W."/>
            <person name="Carvalho A.B."/>
            <person name="Halpern A."/>
            <person name="Kaminker J.S."/>
            <person name="Kennedy C."/>
            <person name="Mungall C.J."/>
            <person name="Sullivan B.A."/>
            <person name="Sutton G.G."/>
            <person name="Yasuhara J.C."/>
            <person name="Wakimoto B.T."/>
            <person name="Myers E.W."/>
            <person name="Celniker S.E."/>
            <person name="Rubin G.M."/>
            <person name="Karpen G.H."/>
        </authorList>
    </citation>
    <scope>NUCLEOTIDE SEQUENCE [LARGE SCALE GENOMIC DNA]</scope>
    <source>
        <strain evidence="6">Berkeley</strain>
    </source>
</reference>
<protein>
    <submittedName>
        <fullName evidence="3">Biorientation defective 1, isoform B</fullName>
    </submittedName>
    <submittedName>
        <fullName evidence="4">Biorientation defective 1, isoform D</fullName>
    </submittedName>
</protein>
<dbReference type="PANTHER" id="PTHR31532:SF10">
    <property type="entry name" value="BIORIENTATION OF CHROMOSOMES IN CELL DIVISION PROTEIN 1-LIKE 1"/>
    <property type="match status" value="1"/>
</dbReference>
<feature type="compositionally biased region" description="Polar residues" evidence="1">
    <location>
        <begin position="230"/>
        <end position="250"/>
    </location>
</feature>
<dbReference type="UCSC" id="CG5514-RB">
    <property type="organism name" value="d. melanogaster"/>
</dbReference>
<dbReference type="HOGENOM" id="CLU_274097_0_0_1"/>
<reference evidence="3 6" key="6">
    <citation type="journal article" date="2005" name="PLoS Comput. Biol.">
        <title>Combined evidence annotation of transposable elements in genome sequences.</title>
        <authorList>
            <person name="Quesneville H."/>
            <person name="Bergman C.M."/>
            <person name="Andrieu O."/>
            <person name="Autard D."/>
            <person name="Nouaud D."/>
            <person name="Ashburner M."/>
            <person name="Anxolabehere D."/>
        </authorList>
    </citation>
    <scope>NUCLEOTIDE SEQUENCE [LARGE SCALE GENOMIC DNA]</scope>
    <source>
        <strain evidence="6">Berkeley</strain>
    </source>
</reference>
<dbReference type="IntAct" id="Q8IMM6">
    <property type="interactions" value="2"/>
</dbReference>
<feature type="region of interest" description="Disordered" evidence="1">
    <location>
        <begin position="151"/>
        <end position="187"/>
    </location>
</feature>
<dbReference type="CTD" id="91272"/>
<dbReference type="GO" id="GO:0046958">
    <property type="term" value="P:nonassociative learning"/>
    <property type="evidence" value="ECO:0000315"/>
    <property type="project" value="FlyBase"/>
</dbReference>
<evidence type="ECO:0000259" key="2">
    <source>
        <dbReference type="Pfam" id="PF05205"/>
    </source>
</evidence>
<feature type="compositionally biased region" description="Basic and acidic residues" evidence="1">
    <location>
        <begin position="858"/>
        <end position="892"/>
    </location>
</feature>
<feature type="region of interest" description="Disordered" evidence="1">
    <location>
        <begin position="1039"/>
        <end position="1150"/>
    </location>
</feature>
<dbReference type="GO" id="GO:0051124">
    <property type="term" value="P:synaptic assembly at neuromuscular junction"/>
    <property type="evidence" value="ECO:0000315"/>
    <property type="project" value="FlyBase"/>
</dbReference>
<dbReference type="SMR" id="Q8IMM6"/>
<dbReference type="VEuPathDB" id="VectorBase:FBgn0039560"/>
<dbReference type="RefSeq" id="NP_001263030.1">
    <property type="nucleotide sequence ID" value="NM_001276101.1"/>
</dbReference>
<feature type="compositionally biased region" description="Basic and acidic residues" evidence="1">
    <location>
        <begin position="735"/>
        <end position="749"/>
    </location>
</feature>
<dbReference type="PaxDb" id="7227-FBpp0084622"/>
<feature type="compositionally biased region" description="Basic and acidic residues" evidence="1">
    <location>
        <begin position="702"/>
        <end position="721"/>
    </location>
</feature>
<reference evidence="3" key="10">
    <citation type="journal article" date="2015" name="G3 (Bethesda)">
        <title>Gene Model Annotations for Drosophila melanogaster: Impact of High-Throughput Data.</title>
        <authorList>
            <consortium name="FlyBase Consortium"/>
            <person name="Matthews B.B."/>
            <person name="Dos Santos G."/>
            <person name="Crosby M.A."/>
            <person name="Emmert D.B."/>
            <person name="St Pierre S.E."/>
            <person name="Gramates L.S."/>
            <person name="Zhou P."/>
            <person name="Schroeder A.J."/>
            <person name="Falls K."/>
            <person name="Strelets V."/>
            <person name="Russo S.M."/>
            <person name="Gelbart W.M."/>
            <person name="null"/>
        </authorList>
    </citation>
    <scope>NUCLEOTIDE SEQUENCE</scope>
</reference>
<feature type="compositionally biased region" description="Pro residues" evidence="1">
    <location>
        <begin position="347"/>
        <end position="501"/>
    </location>
</feature>
<reference evidence="3" key="7">
    <citation type="submission" date="2006-08" db="EMBL/GenBank/DDBJ databases">
        <authorList>
            <person name="Celniker S."/>
            <person name="Carlson J."/>
            <person name="Wan K."/>
            <person name="Frise E."/>
            <person name="Hoskins R."/>
            <person name="Park S."/>
            <person name="Svirskas R."/>
            <person name="Rubin G."/>
        </authorList>
    </citation>
    <scope>NUCLEOTIDE SEQUENCE</scope>
</reference>
<gene>
    <name evidence="3 5" type="primary">BOD1</name>
    <name evidence="3" type="synonym">Bod1</name>
    <name evidence="3" type="synonym">Dmel\CG5514</name>
    <name evidence="3 5" type="ORF">CG5514</name>
    <name evidence="3" type="ORF">Dmel_CG5514</name>
</gene>
<feature type="compositionally biased region" description="Low complexity" evidence="1">
    <location>
        <begin position="571"/>
        <end position="588"/>
    </location>
</feature>
<dbReference type="EMBL" id="AE014297">
    <property type="protein sequence ID" value="AAN14134.1"/>
    <property type="molecule type" value="Genomic_DNA"/>
</dbReference>